<feature type="region of interest" description="Disordered" evidence="1">
    <location>
        <begin position="261"/>
        <end position="304"/>
    </location>
</feature>
<feature type="domain" description="CBM21" evidence="2">
    <location>
        <begin position="146"/>
        <end position="253"/>
    </location>
</feature>
<dbReference type="PANTHER" id="PTHR12307:SF53">
    <property type="entry name" value="PROTEIN PHOSPHATASE 1 REGULATORY SUBUNIT"/>
    <property type="match status" value="1"/>
</dbReference>
<dbReference type="Pfam" id="PF03370">
    <property type="entry name" value="CBM_21"/>
    <property type="match status" value="1"/>
</dbReference>
<dbReference type="GO" id="GO:0008157">
    <property type="term" value="F:protein phosphatase 1 binding"/>
    <property type="evidence" value="ECO:0007669"/>
    <property type="project" value="TreeGrafter"/>
</dbReference>
<dbReference type="Gene3D" id="2.60.40.2440">
    <property type="entry name" value="Carbohydrate binding type-21 domain"/>
    <property type="match status" value="1"/>
</dbReference>
<dbReference type="GO" id="GO:0000164">
    <property type="term" value="C:protein phosphatase type 1 complex"/>
    <property type="evidence" value="ECO:0007669"/>
    <property type="project" value="TreeGrafter"/>
</dbReference>
<reference evidence="3 4" key="1">
    <citation type="submission" date="2020-04" db="EMBL/GenBank/DDBJ databases">
        <authorList>
            <person name="Laetsch R D."/>
            <person name="Stevens L."/>
            <person name="Kumar S."/>
            <person name="Blaxter L. M."/>
        </authorList>
    </citation>
    <scope>NUCLEOTIDE SEQUENCE [LARGE SCALE GENOMIC DNA]</scope>
</reference>
<comment type="caution">
    <text evidence="3">The sequence shown here is derived from an EMBL/GenBank/DDBJ whole genome shotgun (WGS) entry which is preliminary data.</text>
</comment>
<proteinExistence type="predicted"/>
<dbReference type="InterPro" id="IPR038175">
    <property type="entry name" value="CBM21_dom_sf"/>
</dbReference>
<dbReference type="OrthoDB" id="1881at2759"/>
<evidence type="ECO:0000256" key="1">
    <source>
        <dbReference type="SAM" id="MobiDB-lite"/>
    </source>
</evidence>
<dbReference type="Proteomes" id="UP000494206">
    <property type="component" value="Unassembled WGS sequence"/>
</dbReference>
<protein>
    <recommendedName>
        <fullName evidence="2">CBM21 domain-containing protein</fullName>
    </recommendedName>
</protein>
<accession>A0A8S1FAB2</accession>
<dbReference type="AlphaFoldDB" id="A0A8S1FAB2"/>
<evidence type="ECO:0000313" key="4">
    <source>
        <dbReference type="Proteomes" id="UP000494206"/>
    </source>
</evidence>
<dbReference type="EMBL" id="CADEPM010000008">
    <property type="protein sequence ID" value="CAB3409268.1"/>
    <property type="molecule type" value="Genomic_DNA"/>
</dbReference>
<dbReference type="PROSITE" id="PS51159">
    <property type="entry name" value="CBM21"/>
    <property type="match status" value="1"/>
</dbReference>
<sequence length="324" mass="36407">MLNTAAEQRPDLLVVEKMANLVVEFVGCDDVDDFLMMQSCSSEPCSPDSGFSSDDGNVEFNERFSRSKTLPSALRRSRSKQCEKRVRFADSLGLDLENHHFVVEEDLSQTFDDIHISSFNNGVVMSIGQPRLVLANFTYRSEKEYNDKTRSDRVCVSALRAAGSNIVGQVNLLNVAFDKNVIIRYTTDDWSSQNEIPAAYSHRMFATDDIDAFNFTIAVPLKIKAGRCEFCVQYTVGGQQFWDNNDGHNYVVDIAAGEKPSPRLGATSPMSNRRMGSQLPAIPCPRSSQRRQQRRWGKSVDESDDECCAVAQFYIPGRRSPPRK</sequence>
<keyword evidence="4" id="KW-1185">Reference proteome</keyword>
<dbReference type="PANTHER" id="PTHR12307">
    <property type="entry name" value="PROTEIN PHOSPHATASE 1 REGULATORY SUBUNIT"/>
    <property type="match status" value="1"/>
</dbReference>
<name>A0A8S1FAB2_9PELO</name>
<organism evidence="3 4">
    <name type="scientific">Caenorhabditis bovis</name>
    <dbReference type="NCBI Taxonomy" id="2654633"/>
    <lineage>
        <taxon>Eukaryota</taxon>
        <taxon>Metazoa</taxon>
        <taxon>Ecdysozoa</taxon>
        <taxon>Nematoda</taxon>
        <taxon>Chromadorea</taxon>
        <taxon>Rhabditida</taxon>
        <taxon>Rhabditina</taxon>
        <taxon>Rhabditomorpha</taxon>
        <taxon>Rhabditoidea</taxon>
        <taxon>Rhabditidae</taxon>
        <taxon>Peloderinae</taxon>
        <taxon>Caenorhabditis</taxon>
    </lineage>
</organism>
<feature type="compositionally biased region" description="Basic residues" evidence="1">
    <location>
        <begin position="288"/>
        <end position="297"/>
    </location>
</feature>
<gene>
    <name evidence="3" type="ORF">CBOVIS_LOCUS10942</name>
</gene>
<dbReference type="GO" id="GO:2001069">
    <property type="term" value="F:glycogen binding"/>
    <property type="evidence" value="ECO:0007669"/>
    <property type="project" value="TreeGrafter"/>
</dbReference>
<dbReference type="InterPro" id="IPR005036">
    <property type="entry name" value="CBM21_dom"/>
</dbReference>
<evidence type="ECO:0000259" key="2">
    <source>
        <dbReference type="PROSITE" id="PS51159"/>
    </source>
</evidence>
<evidence type="ECO:0000313" key="3">
    <source>
        <dbReference type="EMBL" id="CAB3409268.1"/>
    </source>
</evidence>
<dbReference type="InterPro" id="IPR050782">
    <property type="entry name" value="PP1_regulatory_subunit_3"/>
</dbReference>
<dbReference type="GO" id="GO:0005979">
    <property type="term" value="P:regulation of glycogen biosynthetic process"/>
    <property type="evidence" value="ECO:0007669"/>
    <property type="project" value="TreeGrafter"/>
</dbReference>